<dbReference type="InterPro" id="IPR035911">
    <property type="entry name" value="MurE/MurF_N"/>
</dbReference>
<feature type="domain" description="Mur ligase C-terminal" evidence="11">
    <location>
        <begin position="380"/>
        <end position="520"/>
    </location>
</feature>
<dbReference type="PANTHER" id="PTHR23135:SF4">
    <property type="entry name" value="UDP-N-ACETYLMURAMOYL-L-ALANYL-D-GLUTAMATE--2,6-DIAMINOPIMELATE LIGASE MURE HOMOLOG, CHLOROPLASTIC"/>
    <property type="match status" value="1"/>
</dbReference>
<feature type="short sequence motif" description="Meso-diaminopimelate recognition motif" evidence="7">
    <location>
        <begin position="458"/>
        <end position="461"/>
    </location>
</feature>
<dbReference type="AlphaFoldDB" id="D0LAT6"/>
<dbReference type="InterPro" id="IPR005761">
    <property type="entry name" value="UDP-N-AcMur-Glu-dNH2Pim_ligase"/>
</dbReference>
<protein>
    <recommendedName>
        <fullName evidence="7">UDP-N-acetylmuramoyl-L-alanyl-D-glutamate--2,6-diaminopimelate ligase</fullName>
        <ecNumber evidence="7">6.3.2.13</ecNumber>
    </recommendedName>
    <alternativeName>
        <fullName evidence="7">Meso-A2pm-adding enzyme</fullName>
    </alternativeName>
    <alternativeName>
        <fullName evidence="7">Meso-diaminopimelate-adding enzyme</fullName>
    </alternativeName>
    <alternativeName>
        <fullName evidence="7">UDP-MurNAc-L-Ala-D-Glu:meso-diaminopimelate ligase</fullName>
    </alternativeName>
    <alternativeName>
        <fullName evidence="7">UDP-MurNAc-tripeptide synthetase</fullName>
    </alternativeName>
    <alternativeName>
        <fullName evidence="7">UDP-N-acetylmuramyl-tripeptide synthetase</fullName>
    </alternativeName>
</protein>
<dbReference type="InterPro" id="IPR036615">
    <property type="entry name" value="Mur_ligase_C_dom_sf"/>
</dbReference>
<dbReference type="eggNOG" id="COG0769">
    <property type="taxonomic scope" value="Bacteria"/>
</dbReference>
<dbReference type="PANTHER" id="PTHR23135">
    <property type="entry name" value="MUR LIGASE FAMILY MEMBER"/>
    <property type="match status" value="1"/>
</dbReference>
<dbReference type="InterPro" id="IPR000713">
    <property type="entry name" value="Mur_ligase_N"/>
</dbReference>
<name>D0LAT6_GORB4</name>
<feature type="binding site" evidence="7">
    <location>
        <position position="434"/>
    </location>
    <ligand>
        <name>meso-2,6-diaminopimelate</name>
        <dbReference type="ChEBI" id="CHEBI:57791"/>
    </ligand>
</feature>
<dbReference type="SUPFAM" id="SSF53244">
    <property type="entry name" value="MurD-like peptide ligases, peptide-binding domain"/>
    <property type="match status" value="1"/>
</dbReference>
<feature type="region of interest" description="Disordered" evidence="9">
    <location>
        <begin position="1"/>
        <end position="22"/>
    </location>
</feature>
<evidence type="ECO:0000259" key="12">
    <source>
        <dbReference type="Pfam" id="PF08245"/>
    </source>
</evidence>
<evidence type="ECO:0000256" key="3">
    <source>
        <dbReference type="ARBA" id="ARBA00022960"/>
    </source>
</evidence>
<feature type="binding site" evidence="7">
    <location>
        <position position="60"/>
    </location>
    <ligand>
        <name>UDP-N-acetyl-alpha-D-muramoyl-L-alanyl-D-glutamate</name>
        <dbReference type="ChEBI" id="CHEBI:83900"/>
    </ligand>
</feature>
<dbReference type="InterPro" id="IPR004101">
    <property type="entry name" value="Mur_ligase_C"/>
</dbReference>
<feature type="binding site" evidence="7">
    <location>
        <begin position="458"/>
        <end position="461"/>
    </location>
    <ligand>
        <name>meso-2,6-diaminopimelate</name>
        <dbReference type="ChEBI" id="CHEBI:57791"/>
    </ligand>
</feature>
<proteinExistence type="inferred from homology"/>
<dbReference type="RefSeq" id="WP_012834745.1">
    <property type="nucleotide sequence ID" value="NC_013441.1"/>
</dbReference>
<comment type="catalytic activity">
    <reaction evidence="7">
        <text>UDP-N-acetyl-alpha-D-muramoyl-L-alanyl-D-glutamate + meso-2,6-diaminopimelate + ATP = UDP-N-acetyl-alpha-D-muramoyl-L-alanyl-gamma-D-glutamyl-meso-2,6-diaminopimelate + ADP + phosphate + H(+)</text>
        <dbReference type="Rhea" id="RHEA:23676"/>
        <dbReference type="ChEBI" id="CHEBI:15378"/>
        <dbReference type="ChEBI" id="CHEBI:30616"/>
        <dbReference type="ChEBI" id="CHEBI:43474"/>
        <dbReference type="ChEBI" id="CHEBI:57791"/>
        <dbReference type="ChEBI" id="CHEBI:83900"/>
        <dbReference type="ChEBI" id="CHEBI:83905"/>
        <dbReference type="ChEBI" id="CHEBI:456216"/>
        <dbReference type="EC" id="6.3.2.13"/>
    </reaction>
</comment>
<evidence type="ECO:0000256" key="9">
    <source>
        <dbReference type="SAM" id="MobiDB-lite"/>
    </source>
</evidence>
<dbReference type="UniPathway" id="UPA00219"/>
<gene>
    <name evidence="7" type="primary">murE</name>
    <name evidence="13" type="ordered locus">Gbro_3022</name>
</gene>
<reference evidence="13 14" key="2">
    <citation type="journal article" date="2010" name="Stand. Genomic Sci.">
        <title>Complete genome sequence of Gordonia bronchialis type strain (3410).</title>
        <authorList>
            <person name="Ivanova N."/>
            <person name="Sikorski J."/>
            <person name="Jando M."/>
            <person name="Lapidus A."/>
            <person name="Nolan M."/>
            <person name="Lucas S."/>
            <person name="Del Rio T.G."/>
            <person name="Tice H."/>
            <person name="Copeland A."/>
            <person name="Cheng J.F."/>
            <person name="Chen F."/>
            <person name="Bruce D."/>
            <person name="Goodwin L."/>
            <person name="Pitluck S."/>
            <person name="Mavromatis K."/>
            <person name="Ovchinnikova G."/>
            <person name="Pati A."/>
            <person name="Chen A."/>
            <person name="Palaniappan K."/>
            <person name="Land M."/>
            <person name="Hauser L."/>
            <person name="Chang Y.J."/>
            <person name="Jeffries C.D."/>
            <person name="Chain P."/>
            <person name="Saunders E."/>
            <person name="Han C."/>
            <person name="Detter J.C."/>
            <person name="Brettin T."/>
            <person name="Rohde M."/>
            <person name="Goker M."/>
            <person name="Bristow J."/>
            <person name="Eisen J.A."/>
            <person name="Markowitz V."/>
            <person name="Hugenholtz P."/>
            <person name="Klenk H.P."/>
            <person name="Kyrpides N.C."/>
        </authorList>
    </citation>
    <scope>NUCLEOTIDE SEQUENCE [LARGE SCALE GENOMIC DNA]</scope>
    <source>
        <strain evidence="14">ATCC 25592 / DSM 43247 / BCRC 13721 / JCM 3198 / KCTC 3076 / NBRC 16047 / NCTC 10667</strain>
    </source>
</reference>
<dbReference type="GO" id="GO:0009252">
    <property type="term" value="P:peptidoglycan biosynthetic process"/>
    <property type="evidence" value="ECO:0007669"/>
    <property type="project" value="UniProtKB-UniRule"/>
</dbReference>
<feature type="binding site" evidence="7">
    <location>
        <position position="522"/>
    </location>
    <ligand>
        <name>meso-2,6-diaminopimelate</name>
        <dbReference type="ChEBI" id="CHEBI:57791"/>
    </ligand>
</feature>
<dbReference type="SUPFAM" id="SSF53623">
    <property type="entry name" value="MurD-like peptide ligases, catalytic domain"/>
    <property type="match status" value="1"/>
</dbReference>
<evidence type="ECO:0000313" key="13">
    <source>
        <dbReference type="EMBL" id="ACY22229.1"/>
    </source>
</evidence>
<dbReference type="EC" id="6.3.2.13" evidence="7"/>
<evidence type="ECO:0000256" key="4">
    <source>
        <dbReference type="ARBA" id="ARBA00022984"/>
    </source>
</evidence>
<evidence type="ECO:0000256" key="6">
    <source>
        <dbReference type="ARBA" id="ARBA00023316"/>
    </source>
</evidence>
<comment type="caution">
    <text evidence="7">Lacks conserved residue(s) required for the propagation of feature annotation.</text>
</comment>
<dbReference type="GO" id="GO:0051301">
    <property type="term" value="P:cell division"/>
    <property type="evidence" value="ECO:0007669"/>
    <property type="project" value="UniProtKB-KW"/>
</dbReference>
<dbReference type="HOGENOM" id="CLU_022291_4_1_11"/>
<dbReference type="NCBIfam" id="NF001126">
    <property type="entry name" value="PRK00139.1-4"/>
    <property type="match status" value="1"/>
</dbReference>
<evidence type="ECO:0000313" key="14">
    <source>
        <dbReference type="Proteomes" id="UP000001219"/>
    </source>
</evidence>
<keyword evidence="6 7" id="KW-0961">Cell wall biogenesis/degradation</keyword>
<dbReference type="GO" id="GO:0005524">
    <property type="term" value="F:ATP binding"/>
    <property type="evidence" value="ECO:0007669"/>
    <property type="project" value="UniProtKB-UniRule"/>
</dbReference>
<evidence type="ECO:0000256" key="8">
    <source>
        <dbReference type="RuleBase" id="RU004135"/>
    </source>
</evidence>
<dbReference type="GO" id="GO:0005737">
    <property type="term" value="C:cytoplasm"/>
    <property type="evidence" value="ECO:0007669"/>
    <property type="project" value="UniProtKB-SubCell"/>
</dbReference>
<feature type="binding site" evidence="7">
    <location>
        <position position="518"/>
    </location>
    <ligand>
        <name>meso-2,6-diaminopimelate</name>
        <dbReference type="ChEBI" id="CHEBI:57791"/>
    </ligand>
</feature>
<dbReference type="GO" id="GO:0008360">
    <property type="term" value="P:regulation of cell shape"/>
    <property type="evidence" value="ECO:0007669"/>
    <property type="project" value="UniProtKB-KW"/>
</dbReference>
<dbReference type="Gene3D" id="3.90.190.20">
    <property type="entry name" value="Mur ligase, C-terminal domain"/>
    <property type="match status" value="1"/>
</dbReference>
<accession>D0LAT6</accession>
<feature type="binding site" evidence="7">
    <location>
        <begin position="150"/>
        <end position="156"/>
    </location>
    <ligand>
        <name>ATP</name>
        <dbReference type="ChEBI" id="CHEBI:30616"/>
    </ligand>
</feature>
<dbReference type="Proteomes" id="UP000001219">
    <property type="component" value="Chromosome"/>
</dbReference>
<dbReference type="Pfam" id="PF08245">
    <property type="entry name" value="Mur_ligase_M"/>
    <property type="match status" value="1"/>
</dbReference>
<keyword evidence="7" id="KW-0460">Magnesium</keyword>
<comment type="pathway">
    <text evidence="7 8">Cell wall biogenesis; peptidoglycan biosynthesis.</text>
</comment>
<evidence type="ECO:0000256" key="2">
    <source>
        <dbReference type="ARBA" id="ARBA00022618"/>
    </source>
</evidence>
<dbReference type="Gene3D" id="3.40.1390.10">
    <property type="entry name" value="MurE/MurF, N-terminal domain"/>
    <property type="match status" value="1"/>
</dbReference>
<dbReference type="EMBL" id="CP001802">
    <property type="protein sequence ID" value="ACY22229.1"/>
    <property type="molecule type" value="Genomic_DNA"/>
</dbReference>
<evidence type="ECO:0000256" key="7">
    <source>
        <dbReference type="HAMAP-Rule" id="MF_00208"/>
    </source>
</evidence>
<dbReference type="SUPFAM" id="SSF63418">
    <property type="entry name" value="MurE/MurF N-terminal domain"/>
    <property type="match status" value="1"/>
</dbReference>
<reference evidence="14" key="1">
    <citation type="submission" date="2009-10" db="EMBL/GenBank/DDBJ databases">
        <title>The complete chromosome of Gordonia bronchialis DSM 43247.</title>
        <authorList>
            <consortium name="US DOE Joint Genome Institute (JGI-PGF)"/>
            <person name="Lucas S."/>
            <person name="Copeland A."/>
            <person name="Lapidus A."/>
            <person name="Glavina del Rio T."/>
            <person name="Dalin E."/>
            <person name="Tice H."/>
            <person name="Bruce D."/>
            <person name="Goodwin L."/>
            <person name="Pitluck S."/>
            <person name="Kyrpides N."/>
            <person name="Mavromatis K."/>
            <person name="Ivanova N."/>
            <person name="Ovchinnikova G."/>
            <person name="Saunders E."/>
            <person name="Brettin T."/>
            <person name="Detter J.C."/>
            <person name="Han C."/>
            <person name="Larimer F."/>
            <person name="Land M."/>
            <person name="Hauser L."/>
            <person name="Markowitz V."/>
            <person name="Cheng J.-F."/>
            <person name="Hugenholtz P."/>
            <person name="Woyke T."/>
            <person name="Wu D."/>
            <person name="Jando M."/>
            <person name="Schneider S."/>
            <person name="Goeker M."/>
            <person name="Klenk H.-P."/>
            <person name="Eisen J.A."/>
        </authorList>
    </citation>
    <scope>NUCLEOTIDE SEQUENCE [LARGE SCALE GENOMIC DNA]</scope>
    <source>
        <strain evidence="14">ATCC 25592 / DSM 43247 / BCRC 13721 / JCM 3198 / KCTC 3076 / NBRC 16047 / NCTC 10667</strain>
    </source>
</reference>
<dbReference type="Gene3D" id="3.40.1190.10">
    <property type="entry name" value="Mur-like, catalytic domain"/>
    <property type="match status" value="1"/>
</dbReference>
<comment type="PTM">
    <text evidence="7">Carboxylation is probably crucial for Mg(2+) binding and, consequently, for the gamma-phosphate positioning of ATP.</text>
</comment>
<feature type="binding site" evidence="7">
    <location>
        <position position="219"/>
    </location>
    <ligand>
        <name>UDP-N-acetyl-alpha-D-muramoyl-L-alanyl-D-glutamate</name>
        <dbReference type="ChEBI" id="CHEBI:83900"/>
    </ligand>
</feature>
<feature type="domain" description="Mur ligase N-terminal catalytic" evidence="10">
    <location>
        <begin position="54"/>
        <end position="104"/>
    </location>
</feature>
<dbReference type="STRING" id="526226.Gbro_3022"/>
<dbReference type="GO" id="GO:0071555">
    <property type="term" value="P:cell wall organization"/>
    <property type="evidence" value="ECO:0007669"/>
    <property type="project" value="UniProtKB-KW"/>
</dbReference>
<keyword evidence="7" id="KW-0436">Ligase</keyword>
<comment type="similarity">
    <text evidence="1 7">Belongs to the MurCDEF family. MurE subfamily.</text>
</comment>
<comment type="subcellular location">
    <subcellularLocation>
        <location evidence="7 8">Cytoplasm</location>
    </subcellularLocation>
</comment>
<keyword evidence="7" id="KW-0067">ATP-binding</keyword>
<dbReference type="InterPro" id="IPR013221">
    <property type="entry name" value="Mur_ligase_cen"/>
</dbReference>
<keyword evidence="7" id="KW-0547">Nucleotide-binding</keyword>
<keyword evidence="3 7" id="KW-0133">Cell shape</keyword>
<sequence>MASGRRPSRGTSKAGRQVSAALRPTSVAPTAVSVLSTSTGARLDLIGGAESATEVTGVTLRAQEVRSGDLFAALPGSTTHGARFAADAVAAGATAILTDPAGRAELSRVLPPEASVVALVHPEPRTVLGGVSARIYGNPSQRLKLIGITGTSGKTTTSYMVEAALLAAGSSVGLIGTVETRIDGVAQPSSLTTPEAPTLQALLAVMLERGVDAVVMEVSSHALALGRVDGSHFALGAFTNLSQDHLDFHPTMAAYFEAKAQLFVPSSPVHAVRSVICVDDEWGARMAELARPAARQSARQPVTVSTGGVPAQWHAAESVVDADGTSRTPITGTDGDAELVVPLPGRYNVANALLAVAVADCAGVDAATAIGAIATVSVPGRLQRVDRGQPFLALVDYAHKPGAVQAVLATLRAQAAARAEAGRVAIVIGAGGDRDTAKRPLMGEAAARGAEFVVVTDDNPRTEDPAAIRAEVLAGARAVGRADRPAGAEEVREVGGRAEAIATALHWARPGDTVLIAGKGHETGQEINGVKHPFDDRDVVAQVLDGLVTDDADGDA</sequence>
<dbReference type="InterPro" id="IPR036565">
    <property type="entry name" value="Mur-like_cat_sf"/>
</dbReference>
<dbReference type="NCBIfam" id="NF001124">
    <property type="entry name" value="PRK00139.1-2"/>
    <property type="match status" value="1"/>
</dbReference>
<evidence type="ECO:0000256" key="1">
    <source>
        <dbReference type="ARBA" id="ARBA00005898"/>
    </source>
</evidence>
<keyword evidence="7" id="KW-0963">Cytoplasm</keyword>
<evidence type="ECO:0000259" key="11">
    <source>
        <dbReference type="Pfam" id="PF02875"/>
    </source>
</evidence>
<comment type="cofactor">
    <cofactor evidence="7">
        <name>Mg(2+)</name>
        <dbReference type="ChEBI" id="CHEBI:18420"/>
    </cofactor>
</comment>
<keyword evidence="14" id="KW-1185">Reference proteome</keyword>
<dbReference type="Pfam" id="PF01225">
    <property type="entry name" value="Mur_ligase"/>
    <property type="match status" value="1"/>
</dbReference>
<dbReference type="KEGG" id="gbr:Gbro_3022"/>
<dbReference type="OrthoDB" id="9800958at2"/>
<keyword evidence="4 7" id="KW-0573">Peptidoglycan synthesis</keyword>
<feature type="binding site" evidence="7">
    <location>
        <position position="227"/>
    </location>
    <ligand>
        <name>UDP-N-acetyl-alpha-D-muramoyl-L-alanyl-D-glutamate</name>
        <dbReference type="ChEBI" id="CHEBI:83900"/>
    </ligand>
</feature>
<dbReference type="HAMAP" id="MF_00208">
    <property type="entry name" value="MurE"/>
    <property type="match status" value="1"/>
</dbReference>
<evidence type="ECO:0000259" key="10">
    <source>
        <dbReference type="Pfam" id="PF01225"/>
    </source>
</evidence>
<feature type="modified residue" description="N6-carboxylysine" evidence="7">
    <location>
        <position position="259"/>
    </location>
</feature>
<keyword evidence="5 7" id="KW-0131">Cell cycle</keyword>
<dbReference type="Pfam" id="PF02875">
    <property type="entry name" value="Mur_ligase_C"/>
    <property type="match status" value="1"/>
</dbReference>
<dbReference type="GO" id="GO:0000287">
    <property type="term" value="F:magnesium ion binding"/>
    <property type="evidence" value="ECO:0007669"/>
    <property type="project" value="UniProtKB-UniRule"/>
</dbReference>
<keyword evidence="2 7" id="KW-0132">Cell division</keyword>
<feature type="domain" description="Mur ligase central" evidence="12">
    <location>
        <begin position="148"/>
        <end position="359"/>
    </location>
</feature>
<dbReference type="GO" id="GO:0008765">
    <property type="term" value="F:UDP-N-acetylmuramoylalanyl-D-glutamate-2,6-diaminopimelate ligase activity"/>
    <property type="evidence" value="ECO:0007669"/>
    <property type="project" value="UniProtKB-UniRule"/>
</dbReference>
<feature type="binding site" evidence="7">
    <location>
        <begin position="192"/>
        <end position="193"/>
    </location>
    <ligand>
        <name>UDP-N-acetyl-alpha-D-muramoyl-L-alanyl-D-glutamate</name>
        <dbReference type="ChEBI" id="CHEBI:83900"/>
    </ligand>
</feature>
<organism evidence="13 14">
    <name type="scientific">Gordonia bronchialis (strain ATCC 25592 / DSM 43247 / BCRC 13721 / JCM 3198 / KCTC 3076 / NBRC 16047 / NCTC 10667)</name>
    <name type="common">Rhodococcus bronchialis</name>
    <dbReference type="NCBI Taxonomy" id="526226"/>
    <lineage>
        <taxon>Bacteria</taxon>
        <taxon>Bacillati</taxon>
        <taxon>Actinomycetota</taxon>
        <taxon>Actinomycetes</taxon>
        <taxon>Mycobacteriales</taxon>
        <taxon>Gordoniaceae</taxon>
        <taxon>Gordonia</taxon>
    </lineage>
</organism>
<comment type="function">
    <text evidence="7">Catalyzes the addition of meso-diaminopimelic acid to the nucleotide precursor UDP-N-acetylmuramoyl-L-alanyl-D-glutamate (UMAG) in the biosynthesis of bacterial cell-wall peptidoglycan.</text>
</comment>
<evidence type="ECO:0000256" key="5">
    <source>
        <dbReference type="ARBA" id="ARBA00023306"/>
    </source>
</evidence>
<dbReference type="NCBIfam" id="TIGR01085">
    <property type="entry name" value="murE"/>
    <property type="match status" value="1"/>
</dbReference>